<dbReference type="GO" id="GO:0004252">
    <property type="term" value="F:serine-type endopeptidase activity"/>
    <property type="evidence" value="ECO:0007669"/>
    <property type="project" value="InterPro"/>
</dbReference>
<keyword evidence="4" id="KW-0720">Serine protease</keyword>
<keyword evidence="9" id="KW-1185">Reference proteome</keyword>
<name>A0A1Q5PKC0_9ACTO</name>
<dbReference type="InterPro" id="IPR001375">
    <property type="entry name" value="Peptidase_S9_cat"/>
</dbReference>
<accession>A0A1Q5PKC0</accession>
<dbReference type="PANTHER" id="PTHR11757:SF19">
    <property type="entry name" value="PROLYL ENDOPEPTIDASE-LIKE"/>
    <property type="match status" value="1"/>
</dbReference>
<feature type="region of interest" description="Disordered" evidence="5">
    <location>
        <begin position="98"/>
        <end position="125"/>
    </location>
</feature>
<dbReference type="InterPro" id="IPR023302">
    <property type="entry name" value="Pept_S9A_N"/>
</dbReference>
<evidence type="ECO:0000256" key="4">
    <source>
        <dbReference type="ARBA" id="ARBA00022825"/>
    </source>
</evidence>
<sequence length="715" mass="80245">MNNAPIAPKHPTERTHHGHTHTDNYEWLREKTNPEVIKHLEAENAWTDTRLDHTKNLQNTLVKEYEAHTALDDVSVPIRLRNYWYYSAIQNGQNYRNYYRLPADPQNPQEQPPHIDPQNPRQDQTGNQAHLLIDQNRDAEGHQFYQIANLEISPNDQYLTYGVDNAGDERFTQKIINLASGQTIDEIQDVVYGTAFTADSSHLYYVRADETWRPYQVWVHEIGKPADTDQLVYEEKDETYWMSIGASRDGNWIIIHTGATNTSEIQLIDSHALPGSAAAKPTSVAGRHQGLEYQVEPAADHLLIIHNLNCVDSELAWAPLPTPGVTGSPNSFQTLATPQEGERYLGINVYATHAVLELRSEGMASAHYYLTDPNHKWVKEGELTQGNPVETVSVTNSDWFYESNIRWTVESLATPPTTLDTDPITGENTVLKVANTPGYKAENYIEERHWATADDGTQIPYTTIRHKDTPVDGTAPALIYGYGSYEVSVDPMWSPMRQSLLDRGMVWALASPRGGGEMGRRWYENGRTNTKKNTFSDFVACSKDLIAKGYSAPDRLAAQGGSAGGLLMGAIANLAPETYRVILAQVPFVDALTTILMPELPLTAGEWEEWGNPITDPAIYEYMRSYTPCENIRPGTQYPAILATTSLNDTRVYYVEPAKWVQLLREETTNDPVERPILLHCEMVAGHAGTTGRAAKWKEVAYDMSFVLDQLGIAE</sequence>
<dbReference type="PANTHER" id="PTHR11757">
    <property type="entry name" value="PROTEASE FAMILY S9A OLIGOPEPTIDASE"/>
    <property type="match status" value="1"/>
</dbReference>
<dbReference type="InterPro" id="IPR051543">
    <property type="entry name" value="Serine_Peptidase_S9A"/>
</dbReference>
<feature type="domain" description="Peptidase S9 prolyl oligopeptidase catalytic" evidence="6">
    <location>
        <begin position="497"/>
        <end position="712"/>
    </location>
</feature>
<dbReference type="Gene3D" id="2.130.10.120">
    <property type="entry name" value="Prolyl oligopeptidase, N-terminal domain"/>
    <property type="match status" value="1"/>
</dbReference>
<organism evidence="8 9">
    <name type="scientific">Boudabousia liubingyangii</name>
    <dbReference type="NCBI Taxonomy" id="1921764"/>
    <lineage>
        <taxon>Bacteria</taxon>
        <taxon>Bacillati</taxon>
        <taxon>Actinomycetota</taxon>
        <taxon>Actinomycetes</taxon>
        <taxon>Actinomycetales</taxon>
        <taxon>Actinomycetaceae</taxon>
        <taxon>Boudabousia</taxon>
    </lineage>
</organism>
<dbReference type="PRINTS" id="PR00862">
    <property type="entry name" value="PROLIGOPTASE"/>
</dbReference>
<evidence type="ECO:0000313" key="9">
    <source>
        <dbReference type="Proteomes" id="UP000186785"/>
    </source>
</evidence>
<comment type="similarity">
    <text evidence="1">Belongs to the peptidase S9A family.</text>
</comment>
<dbReference type="RefSeq" id="WP_073709691.1">
    <property type="nucleotide sequence ID" value="NZ_MQSV01000005.1"/>
</dbReference>
<dbReference type="Pfam" id="PF02897">
    <property type="entry name" value="Peptidase_S9_N"/>
    <property type="match status" value="1"/>
</dbReference>
<protein>
    <recommendedName>
        <fullName evidence="10">S9 family peptidase</fullName>
    </recommendedName>
</protein>
<dbReference type="SUPFAM" id="SSF50993">
    <property type="entry name" value="Peptidase/esterase 'gauge' domain"/>
    <property type="match status" value="1"/>
</dbReference>
<comment type="caution">
    <text evidence="8">The sequence shown here is derived from an EMBL/GenBank/DDBJ whole genome shotgun (WGS) entry which is preliminary data.</text>
</comment>
<gene>
    <name evidence="8" type="ORF">BSR29_07600</name>
</gene>
<keyword evidence="2" id="KW-0645">Protease</keyword>
<feature type="region of interest" description="Disordered" evidence="5">
    <location>
        <begin position="1"/>
        <end position="23"/>
    </location>
</feature>
<evidence type="ECO:0000256" key="1">
    <source>
        <dbReference type="ARBA" id="ARBA00005228"/>
    </source>
</evidence>
<evidence type="ECO:0000259" key="7">
    <source>
        <dbReference type="Pfam" id="PF02897"/>
    </source>
</evidence>
<evidence type="ECO:0000313" key="8">
    <source>
        <dbReference type="EMBL" id="OKL46670.1"/>
    </source>
</evidence>
<proteinExistence type="inferred from homology"/>
<evidence type="ECO:0008006" key="10">
    <source>
        <dbReference type="Google" id="ProtNLM"/>
    </source>
</evidence>
<evidence type="ECO:0000259" key="6">
    <source>
        <dbReference type="Pfam" id="PF00326"/>
    </source>
</evidence>
<dbReference type="InterPro" id="IPR029058">
    <property type="entry name" value="AB_hydrolase_fold"/>
</dbReference>
<dbReference type="Gene3D" id="3.40.50.1820">
    <property type="entry name" value="alpha/beta hydrolase"/>
    <property type="match status" value="1"/>
</dbReference>
<dbReference type="GO" id="GO:0006508">
    <property type="term" value="P:proteolysis"/>
    <property type="evidence" value="ECO:0007669"/>
    <property type="project" value="UniProtKB-KW"/>
</dbReference>
<reference evidence="8 9" key="1">
    <citation type="submission" date="2016-11" db="EMBL/GenBank/DDBJ databases">
        <title>Actinomyces gypaetusis sp. nov. isolated from the vulture Gypaetus barbatus in Qinghai Tibet Plateau China.</title>
        <authorList>
            <person name="Meng X."/>
        </authorList>
    </citation>
    <scope>NUCLEOTIDE SEQUENCE [LARGE SCALE GENOMIC DNA]</scope>
    <source>
        <strain evidence="8 9">VUL4_2</strain>
    </source>
</reference>
<dbReference type="Proteomes" id="UP000186785">
    <property type="component" value="Unassembled WGS sequence"/>
</dbReference>
<evidence type="ECO:0000256" key="3">
    <source>
        <dbReference type="ARBA" id="ARBA00022801"/>
    </source>
</evidence>
<evidence type="ECO:0000256" key="5">
    <source>
        <dbReference type="SAM" id="MobiDB-lite"/>
    </source>
</evidence>
<dbReference type="AlphaFoldDB" id="A0A1Q5PKC0"/>
<feature type="domain" description="Peptidase S9A N-terminal" evidence="7">
    <location>
        <begin position="7"/>
        <end position="433"/>
    </location>
</feature>
<dbReference type="Pfam" id="PF00326">
    <property type="entry name" value="Peptidase_S9"/>
    <property type="match status" value="1"/>
</dbReference>
<evidence type="ECO:0000256" key="2">
    <source>
        <dbReference type="ARBA" id="ARBA00022670"/>
    </source>
</evidence>
<dbReference type="OrthoDB" id="9801421at2"/>
<dbReference type="EMBL" id="MQSV01000005">
    <property type="protein sequence ID" value="OKL46670.1"/>
    <property type="molecule type" value="Genomic_DNA"/>
</dbReference>
<dbReference type="InterPro" id="IPR002470">
    <property type="entry name" value="Peptidase_S9A"/>
</dbReference>
<keyword evidence="3" id="KW-0378">Hydrolase</keyword>
<dbReference type="SUPFAM" id="SSF53474">
    <property type="entry name" value="alpha/beta-Hydrolases"/>
    <property type="match status" value="1"/>
</dbReference>
<feature type="compositionally biased region" description="Basic and acidic residues" evidence="5">
    <location>
        <begin position="10"/>
        <end position="23"/>
    </location>
</feature>
<dbReference type="STRING" id="1921764.BSR28_04675"/>